<dbReference type="Pfam" id="PF04576">
    <property type="entry name" value="Zein-binding"/>
    <property type="match status" value="1"/>
</dbReference>
<comment type="caution">
    <text evidence="9">The sequence shown here is derived from an EMBL/GenBank/DDBJ whole genome shotgun (WGS) entry which is preliminary data.</text>
</comment>
<feature type="region of interest" description="Disordered" evidence="6">
    <location>
        <begin position="495"/>
        <end position="559"/>
    </location>
</feature>
<keyword evidence="4 7" id="KW-0472">Membrane</keyword>
<keyword evidence="5" id="KW-0175">Coiled coil</keyword>
<feature type="compositionally biased region" description="Polar residues" evidence="6">
    <location>
        <begin position="174"/>
        <end position="183"/>
    </location>
</feature>
<keyword evidence="10" id="KW-1185">Reference proteome</keyword>
<name>A0ABR2E076_9ROSI</name>
<feature type="compositionally biased region" description="Polar residues" evidence="6">
    <location>
        <begin position="517"/>
        <end position="526"/>
    </location>
</feature>
<dbReference type="PANTHER" id="PTHR31422">
    <property type="entry name" value="BNAANNG28530D PROTEIN"/>
    <property type="match status" value="1"/>
</dbReference>
<evidence type="ECO:0000256" key="4">
    <source>
        <dbReference type="ARBA" id="ARBA00023136"/>
    </source>
</evidence>
<protein>
    <recommendedName>
        <fullName evidence="8">GTD-binding domain-containing protein</fullName>
    </recommendedName>
</protein>
<evidence type="ECO:0000256" key="6">
    <source>
        <dbReference type="SAM" id="MobiDB-lite"/>
    </source>
</evidence>
<dbReference type="Proteomes" id="UP001472677">
    <property type="component" value="Unassembled WGS sequence"/>
</dbReference>
<dbReference type="EMBL" id="JBBPBM010000021">
    <property type="protein sequence ID" value="KAK8548464.1"/>
    <property type="molecule type" value="Genomic_DNA"/>
</dbReference>
<dbReference type="InterPro" id="IPR007656">
    <property type="entry name" value="GTD-bd"/>
</dbReference>
<dbReference type="PANTHER" id="PTHR31422:SF3">
    <property type="entry name" value="GTD-BINDING DOMAIN-CONTAINING PROTEIN"/>
    <property type="match status" value="1"/>
</dbReference>
<keyword evidence="3 7" id="KW-1133">Transmembrane helix</keyword>
<evidence type="ECO:0000313" key="10">
    <source>
        <dbReference type="Proteomes" id="UP001472677"/>
    </source>
</evidence>
<proteinExistence type="predicted"/>
<feature type="compositionally biased region" description="Basic and acidic residues" evidence="6">
    <location>
        <begin position="529"/>
        <end position="540"/>
    </location>
</feature>
<reference evidence="9 10" key="1">
    <citation type="journal article" date="2024" name="G3 (Bethesda)">
        <title>Genome assembly of Hibiscus sabdariffa L. provides insights into metabolisms of medicinal natural products.</title>
        <authorList>
            <person name="Kim T."/>
        </authorList>
    </citation>
    <scope>NUCLEOTIDE SEQUENCE [LARGE SCALE GENOMIC DNA]</scope>
    <source>
        <strain evidence="9">TK-2024</strain>
        <tissue evidence="9">Old leaves</tissue>
    </source>
</reference>
<organism evidence="9 10">
    <name type="scientific">Hibiscus sabdariffa</name>
    <name type="common">roselle</name>
    <dbReference type="NCBI Taxonomy" id="183260"/>
    <lineage>
        <taxon>Eukaryota</taxon>
        <taxon>Viridiplantae</taxon>
        <taxon>Streptophyta</taxon>
        <taxon>Embryophyta</taxon>
        <taxon>Tracheophyta</taxon>
        <taxon>Spermatophyta</taxon>
        <taxon>Magnoliopsida</taxon>
        <taxon>eudicotyledons</taxon>
        <taxon>Gunneridae</taxon>
        <taxon>Pentapetalae</taxon>
        <taxon>rosids</taxon>
        <taxon>malvids</taxon>
        <taxon>Malvales</taxon>
        <taxon>Malvaceae</taxon>
        <taxon>Malvoideae</taxon>
        <taxon>Hibiscus</taxon>
    </lineage>
</organism>
<feature type="region of interest" description="Disordered" evidence="6">
    <location>
        <begin position="441"/>
        <end position="460"/>
    </location>
</feature>
<feature type="transmembrane region" description="Helical" evidence="7">
    <location>
        <begin position="6"/>
        <end position="28"/>
    </location>
</feature>
<evidence type="ECO:0000256" key="5">
    <source>
        <dbReference type="SAM" id="Coils"/>
    </source>
</evidence>
<feature type="domain" description="GTD-binding" evidence="8">
    <location>
        <begin position="238"/>
        <end position="336"/>
    </location>
</feature>
<evidence type="ECO:0000313" key="9">
    <source>
        <dbReference type="EMBL" id="KAK8548464.1"/>
    </source>
</evidence>
<evidence type="ECO:0000256" key="7">
    <source>
        <dbReference type="SAM" id="Phobius"/>
    </source>
</evidence>
<feature type="compositionally biased region" description="Basic and acidic residues" evidence="6">
    <location>
        <begin position="498"/>
        <end position="511"/>
    </location>
</feature>
<feature type="coiled-coil region" evidence="5">
    <location>
        <begin position="272"/>
        <end position="299"/>
    </location>
</feature>
<comment type="subcellular location">
    <subcellularLocation>
        <location evidence="1">Membrane</location>
    </subcellularLocation>
</comment>
<evidence type="ECO:0000256" key="2">
    <source>
        <dbReference type="ARBA" id="ARBA00022692"/>
    </source>
</evidence>
<gene>
    <name evidence="9" type="ORF">V6N12_061378</name>
</gene>
<dbReference type="PROSITE" id="PS51775">
    <property type="entry name" value="GTD_BINDING"/>
    <property type="match status" value="1"/>
</dbReference>
<evidence type="ECO:0000256" key="3">
    <source>
        <dbReference type="ARBA" id="ARBA00022989"/>
    </source>
</evidence>
<accession>A0ABR2E076</accession>
<evidence type="ECO:0000259" key="8">
    <source>
        <dbReference type="PROSITE" id="PS51775"/>
    </source>
</evidence>
<feature type="region of interest" description="Disordered" evidence="6">
    <location>
        <begin position="164"/>
        <end position="188"/>
    </location>
</feature>
<sequence length="692" mass="78163">MACNEMNSWTFTGLVGAFLDLSIAYLFLCASTLAYLASKFLGLFGLSLPCPFNGLFGYLEKKNCIQAMLLHDPSLKISSVQYSVMKRLPFDSFWSNFYDDQEDDDEQHDGHSNSGYWQNGKKGIFRSIHKWKGRHMRRKRNAGGHHGNALSYATPTALNSSATFGKLSNDATEDNMTSVNSEDGSGAAKEIGWSKQGFEGLQMDYDSFAENKSMNGKELEMAMKRSASNQDSNGSDKNTTTVLGQALDEEHATCAALYIELEKERSAAASAADEAMAMILRLQEEKAAIEMEAKQYRRTIEAKSAYDAEEMNILKEIIIRREREKYFLEEEVEACKQMLYGEEQLEADMYDIAVMQEHGTLDPLQIQQVSLQIAEFDETAAFLSSSIEKNEAHMFRSDGEINKKFKEKGAASDKEDLNHQERHVVDEKAICNMEEEEERCAETNLDQHSAPKTTEPKIISPCNNEKMERRGEDLHGSDSGFDCHVLDVHVISGVSDTNNKEGEKRIEKKDIGVGSNAPKTSENQTMIEPGRKRNSLDRSEGLPPLGPSGPKSLHRKSRSAFDYERSKIDNEVGWLREKLRIVQLGREKLNFLPAGHREKEQLESQILEDIVSQLREIRQLTEPGKALRQASLPPLSSKVLYYSLHDQIITLLWDHVLILIPSVDFLKICNIKEKPSAKCFFRRAEKHLKGPR</sequence>
<keyword evidence="2 7" id="KW-0812">Transmembrane</keyword>
<evidence type="ECO:0000256" key="1">
    <source>
        <dbReference type="ARBA" id="ARBA00004370"/>
    </source>
</evidence>